<feature type="region of interest" description="Disordered" evidence="1">
    <location>
        <begin position="54"/>
        <end position="76"/>
    </location>
</feature>
<evidence type="ECO:0000313" key="2">
    <source>
        <dbReference type="EMBL" id="KAJ1113556.1"/>
    </source>
</evidence>
<evidence type="ECO:0000313" key="3">
    <source>
        <dbReference type="Proteomes" id="UP001066276"/>
    </source>
</evidence>
<reference evidence="2" key="1">
    <citation type="journal article" date="2022" name="bioRxiv">
        <title>Sequencing and chromosome-scale assembly of the giantPleurodeles waltlgenome.</title>
        <authorList>
            <person name="Brown T."/>
            <person name="Elewa A."/>
            <person name="Iarovenko S."/>
            <person name="Subramanian E."/>
            <person name="Araus A.J."/>
            <person name="Petzold A."/>
            <person name="Susuki M."/>
            <person name="Suzuki K.-i.T."/>
            <person name="Hayashi T."/>
            <person name="Toyoda A."/>
            <person name="Oliveira C."/>
            <person name="Osipova E."/>
            <person name="Leigh N.D."/>
            <person name="Simon A."/>
            <person name="Yun M.H."/>
        </authorList>
    </citation>
    <scope>NUCLEOTIDE SEQUENCE</scope>
    <source>
        <strain evidence="2">20211129_DDA</strain>
        <tissue evidence="2">Liver</tissue>
    </source>
</reference>
<protein>
    <submittedName>
        <fullName evidence="2">Uncharacterized protein</fullName>
    </submittedName>
</protein>
<sequence length="76" mass="8052">MRDVQPRHVPSSGATGGRAGCALTQRLPPLLPCAALQPALGGGRCTWTLESLQQKRLSSRPRAGEKVDGEDERTGT</sequence>
<accession>A0AAV7NBW1</accession>
<comment type="caution">
    <text evidence="2">The sequence shown here is derived from an EMBL/GenBank/DDBJ whole genome shotgun (WGS) entry which is preliminary data.</text>
</comment>
<feature type="compositionally biased region" description="Basic and acidic residues" evidence="1">
    <location>
        <begin position="62"/>
        <end position="76"/>
    </location>
</feature>
<dbReference type="EMBL" id="JANPWB010000012">
    <property type="protein sequence ID" value="KAJ1113556.1"/>
    <property type="molecule type" value="Genomic_DNA"/>
</dbReference>
<name>A0AAV7NBW1_PLEWA</name>
<proteinExistence type="predicted"/>
<organism evidence="2 3">
    <name type="scientific">Pleurodeles waltl</name>
    <name type="common">Iberian ribbed newt</name>
    <dbReference type="NCBI Taxonomy" id="8319"/>
    <lineage>
        <taxon>Eukaryota</taxon>
        <taxon>Metazoa</taxon>
        <taxon>Chordata</taxon>
        <taxon>Craniata</taxon>
        <taxon>Vertebrata</taxon>
        <taxon>Euteleostomi</taxon>
        <taxon>Amphibia</taxon>
        <taxon>Batrachia</taxon>
        <taxon>Caudata</taxon>
        <taxon>Salamandroidea</taxon>
        <taxon>Salamandridae</taxon>
        <taxon>Pleurodelinae</taxon>
        <taxon>Pleurodeles</taxon>
    </lineage>
</organism>
<feature type="region of interest" description="Disordered" evidence="1">
    <location>
        <begin position="1"/>
        <end position="21"/>
    </location>
</feature>
<keyword evidence="3" id="KW-1185">Reference proteome</keyword>
<dbReference type="AlphaFoldDB" id="A0AAV7NBW1"/>
<evidence type="ECO:0000256" key="1">
    <source>
        <dbReference type="SAM" id="MobiDB-lite"/>
    </source>
</evidence>
<dbReference type="Proteomes" id="UP001066276">
    <property type="component" value="Chromosome 8"/>
</dbReference>
<gene>
    <name evidence="2" type="ORF">NDU88_001798</name>
</gene>